<dbReference type="Proteomes" id="UP001054252">
    <property type="component" value="Unassembled WGS sequence"/>
</dbReference>
<keyword evidence="1" id="KW-1133">Transmembrane helix</keyword>
<keyword evidence="1" id="KW-0812">Transmembrane</keyword>
<dbReference type="AlphaFoldDB" id="A0AAV5MVH4"/>
<proteinExistence type="predicted"/>
<comment type="caution">
    <text evidence="2">The sequence shown here is derived from an EMBL/GenBank/DDBJ whole genome shotgun (WGS) entry which is preliminary data.</text>
</comment>
<keyword evidence="3" id="KW-1185">Reference proteome</keyword>
<sequence length="66" mass="7388">SSLDPFIDCSVMILVFLFQGSSSASWLSILIILVEIQGQRRQLSPFCSLSGLETGWDKSKQRRPIT</sequence>
<keyword evidence="1" id="KW-0472">Membrane</keyword>
<feature type="non-terminal residue" evidence="2">
    <location>
        <position position="1"/>
    </location>
</feature>
<accession>A0AAV5MVH4</accession>
<dbReference type="EMBL" id="BPVZ01002669">
    <property type="protein sequence ID" value="GKV53996.1"/>
    <property type="molecule type" value="Genomic_DNA"/>
</dbReference>
<gene>
    <name evidence="2" type="ORF">SLEP1_g60506</name>
</gene>
<organism evidence="2 3">
    <name type="scientific">Rubroshorea leprosula</name>
    <dbReference type="NCBI Taxonomy" id="152421"/>
    <lineage>
        <taxon>Eukaryota</taxon>
        <taxon>Viridiplantae</taxon>
        <taxon>Streptophyta</taxon>
        <taxon>Embryophyta</taxon>
        <taxon>Tracheophyta</taxon>
        <taxon>Spermatophyta</taxon>
        <taxon>Magnoliopsida</taxon>
        <taxon>eudicotyledons</taxon>
        <taxon>Gunneridae</taxon>
        <taxon>Pentapetalae</taxon>
        <taxon>rosids</taxon>
        <taxon>malvids</taxon>
        <taxon>Malvales</taxon>
        <taxon>Dipterocarpaceae</taxon>
        <taxon>Rubroshorea</taxon>
    </lineage>
</organism>
<protein>
    <submittedName>
        <fullName evidence="2">Uncharacterized protein</fullName>
    </submittedName>
</protein>
<reference evidence="2 3" key="1">
    <citation type="journal article" date="2021" name="Commun. Biol.">
        <title>The genome of Shorea leprosula (Dipterocarpaceae) highlights the ecological relevance of drought in aseasonal tropical rainforests.</title>
        <authorList>
            <person name="Ng K.K.S."/>
            <person name="Kobayashi M.J."/>
            <person name="Fawcett J.A."/>
            <person name="Hatakeyama M."/>
            <person name="Paape T."/>
            <person name="Ng C.H."/>
            <person name="Ang C.C."/>
            <person name="Tnah L.H."/>
            <person name="Lee C.T."/>
            <person name="Nishiyama T."/>
            <person name="Sese J."/>
            <person name="O'Brien M.J."/>
            <person name="Copetti D."/>
            <person name="Mohd Noor M.I."/>
            <person name="Ong R.C."/>
            <person name="Putra M."/>
            <person name="Sireger I.Z."/>
            <person name="Indrioko S."/>
            <person name="Kosugi Y."/>
            <person name="Izuno A."/>
            <person name="Isagi Y."/>
            <person name="Lee S.L."/>
            <person name="Shimizu K.K."/>
        </authorList>
    </citation>
    <scope>NUCLEOTIDE SEQUENCE [LARGE SCALE GENOMIC DNA]</scope>
    <source>
        <strain evidence="2">214</strain>
    </source>
</reference>
<evidence type="ECO:0000256" key="1">
    <source>
        <dbReference type="SAM" id="Phobius"/>
    </source>
</evidence>
<feature type="transmembrane region" description="Helical" evidence="1">
    <location>
        <begin position="12"/>
        <end position="34"/>
    </location>
</feature>
<evidence type="ECO:0000313" key="3">
    <source>
        <dbReference type="Proteomes" id="UP001054252"/>
    </source>
</evidence>
<evidence type="ECO:0000313" key="2">
    <source>
        <dbReference type="EMBL" id="GKV53996.1"/>
    </source>
</evidence>
<name>A0AAV5MVH4_9ROSI</name>